<dbReference type="Proteomes" id="UP000886885">
    <property type="component" value="Chromosome 10D"/>
</dbReference>
<dbReference type="Pfam" id="PF00112">
    <property type="entry name" value="Peptidase_C1"/>
    <property type="match status" value="1"/>
</dbReference>
<dbReference type="EMBL" id="JAAWWB010000020">
    <property type="protein sequence ID" value="KAG6757184.1"/>
    <property type="molecule type" value="Genomic_DNA"/>
</dbReference>
<keyword evidence="7" id="KW-1185">Reference proteome</keyword>
<dbReference type="OrthoDB" id="10253408at2759"/>
<evidence type="ECO:0000313" key="7">
    <source>
        <dbReference type="Proteomes" id="UP000886885"/>
    </source>
</evidence>
<evidence type="ECO:0000256" key="1">
    <source>
        <dbReference type="ARBA" id="ARBA00022670"/>
    </source>
</evidence>
<comment type="caution">
    <text evidence="6">The sequence shown here is derived from an EMBL/GenBank/DDBJ whole genome shotgun (WGS) entry which is preliminary data.</text>
</comment>
<feature type="domain" description="Peptidase C1A papain C-terminal" evidence="5">
    <location>
        <begin position="121"/>
        <end position="175"/>
    </location>
</feature>
<proteinExistence type="predicted"/>
<evidence type="ECO:0000313" key="6">
    <source>
        <dbReference type="EMBL" id="KAG6757184.1"/>
    </source>
</evidence>
<dbReference type="PANTHER" id="PTHR12411">
    <property type="entry name" value="CYSTEINE PROTEASE FAMILY C1-RELATED"/>
    <property type="match status" value="1"/>
</dbReference>
<feature type="signal peptide" evidence="4">
    <location>
        <begin position="1"/>
        <end position="23"/>
    </location>
</feature>
<accession>A0A8X7YTY0</accession>
<gene>
    <name evidence="6" type="ORF">POTOM_037489</name>
</gene>
<name>A0A8X7YTY0_POPTO</name>
<reference evidence="6" key="1">
    <citation type="journal article" date="2020" name="bioRxiv">
        <title>Hybrid origin of Populus tomentosa Carr. identified through genome sequencing and phylogenomic analysis.</title>
        <authorList>
            <person name="An X."/>
            <person name="Gao K."/>
            <person name="Chen Z."/>
            <person name="Li J."/>
            <person name="Yang X."/>
            <person name="Yang X."/>
            <person name="Zhou J."/>
            <person name="Guo T."/>
            <person name="Zhao T."/>
            <person name="Huang S."/>
            <person name="Miao D."/>
            <person name="Khan W.U."/>
            <person name="Rao P."/>
            <person name="Ye M."/>
            <person name="Lei B."/>
            <person name="Liao W."/>
            <person name="Wang J."/>
            <person name="Ji L."/>
            <person name="Li Y."/>
            <person name="Guo B."/>
            <person name="Mustafa N.S."/>
            <person name="Li S."/>
            <person name="Yun Q."/>
            <person name="Keller S.R."/>
            <person name="Mao J."/>
            <person name="Zhang R."/>
            <person name="Strauss S.H."/>
        </authorList>
    </citation>
    <scope>NUCLEOTIDE SEQUENCE</scope>
    <source>
        <strain evidence="6">GM15</strain>
        <tissue evidence="6">Leaf</tissue>
    </source>
</reference>
<keyword evidence="1" id="KW-0645">Protease</keyword>
<protein>
    <recommendedName>
        <fullName evidence="5">Peptidase C1A papain C-terminal domain-containing protein</fullName>
    </recommendedName>
</protein>
<dbReference type="InterPro" id="IPR000668">
    <property type="entry name" value="Peptidase_C1A_C"/>
</dbReference>
<evidence type="ECO:0000259" key="5">
    <source>
        <dbReference type="Pfam" id="PF00112"/>
    </source>
</evidence>
<dbReference type="InterPro" id="IPR013128">
    <property type="entry name" value="Peptidase_C1A"/>
</dbReference>
<keyword evidence="4" id="KW-0732">Signal</keyword>
<organism evidence="6 7">
    <name type="scientific">Populus tomentosa</name>
    <name type="common">Chinese white poplar</name>
    <dbReference type="NCBI Taxonomy" id="118781"/>
    <lineage>
        <taxon>Eukaryota</taxon>
        <taxon>Viridiplantae</taxon>
        <taxon>Streptophyta</taxon>
        <taxon>Embryophyta</taxon>
        <taxon>Tracheophyta</taxon>
        <taxon>Spermatophyta</taxon>
        <taxon>Magnoliopsida</taxon>
        <taxon>eudicotyledons</taxon>
        <taxon>Gunneridae</taxon>
        <taxon>Pentapetalae</taxon>
        <taxon>rosids</taxon>
        <taxon>fabids</taxon>
        <taxon>Malpighiales</taxon>
        <taxon>Salicaceae</taxon>
        <taxon>Saliceae</taxon>
        <taxon>Populus</taxon>
    </lineage>
</organism>
<sequence>MDTGKVILQVVFSVVLVFRLALSFDYSEEDLASEERLWDVYERDGGDKPYKLKLNRFADMTNHEFLQHYGGSKVSHYRMLHGQRQGTGFIHEGISNLPSSVDWRKNGAVTGIWDQGKCAKDESCDSTKMNAPVVNIDGYEMVPENDGNALMKAVVNQPVAIAMDAGGKDLRFYSEASF</sequence>
<feature type="chain" id="PRO_5036459507" description="Peptidase C1A papain C-terminal domain-containing protein" evidence="4">
    <location>
        <begin position="24"/>
        <end position="178"/>
    </location>
</feature>
<evidence type="ECO:0000256" key="4">
    <source>
        <dbReference type="SAM" id="SignalP"/>
    </source>
</evidence>
<dbReference type="AlphaFoldDB" id="A0A8X7YTY0"/>
<dbReference type="GO" id="GO:0006508">
    <property type="term" value="P:proteolysis"/>
    <property type="evidence" value="ECO:0007669"/>
    <property type="project" value="UniProtKB-KW"/>
</dbReference>
<keyword evidence="3" id="KW-0788">Thiol protease</keyword>
<keyword evidence="2" id="KW-0378">Hydrolase</keyword>
<dbReference type="GO" id="GO:0008234">
    <property type="term" value="F:cysteine-type peptidase activity"/>
    <property type="evidence" value="ECO:0007669"/>
    <property type="project" value="UniProtKB-KW"/>
</dbReference>
<evidence type="ECO:0000256" key="3">
    <source>
        <dbReference type="ARBA" id="ARBA00022807"/>
    </source>
</evidence>
<evidence type="ECO:0000256" key="2">
    <source>
        <dbReference type="ARBA" id="ARBA00022801"/>
    </source>
</evidence>